<evidence type="ECO:0000313" key="1">
    <source>
        <dbReference type="EMBL" id="GMK57662.1"/>
    </source>
</evidence>
<sequence length="118" mass="13454">MGNVLSSKPENIHPSNEEAYHLTGAQFFGLSRFDRTPLCTARWVIARDCKLQDLRGYRSGSRHCPRCNKVFLMKGPPAWVNNRNQNYPTCEGPWFNSPDRDPNGGIVSKNIEVSIRYV</sequence>
<name>A0AAD3TVH2_9TREE</name>
<organism evidence="1 2">
    <name type="scientific">Cutaneotrichosporon spelunceum</name>
    <dbReference type="NCBI Taxonomy" id="1672016"/>
    <lineage>
        <taxon>Eukaryota</taxon>
        <taxon>Fungi</taxon>
        <taxon>Dikarya</taxon>
        <taxon>Basidiomycota</taxon>
        <taxon>Agaricomycotina</taxon>
        <taxon>Tremellomycetes</taxon>
        <taxon>Trichosporonales</taxon>
        <taxon>Trichosporonaceae</taxon>
        <taxon>Cutaneotrichosporon</taxon>
    </lineage>
</organism>
<gene>
    <name evidence="1" type="ORF">CspeluHIS016_0404960</name>
</gene>
<accession>A0AAD3TVH2</accession>
<protein>
    <submittedName>
        <fullName evidence="1">Uncharacterized protein</fullName>
    </submittedName>
</protein>
<dbReference type="EMBL" id="BTCM01000004">
    <property type="protein sequence ID" value="GMK57662.1"/>
    <property type="molecule type" value="Genomic_DNA"/>
</dbReference>
<keyword evidence="2" id="KW-1185">Reference proteome</keyword>
<reference evidence="1" key="2">
    <citation type="submission" date="2023-06" db="EMBL/GenBank/DDBJ databases">
        <authorList>
            <person name="Kobayashi Y."/>
            <person name="Kayamori A."/>
            <person name="Aoki K."/>
            <person name="Shiwa Y."/>
            <person name="Fujita N."/>
            <person name="Sugita T."/>
            <person name="Iwasaki W."/>
            <person name="Tanaka N."/>
            <person name="Takashima M."/>
        </authorList>
    </citation>
    <scope>NUCLEOTIDE SEQUENCE</scope>
    <source>
        <strain evidence="1">HIS016</strain>
    </source>
</reference>
<reference evidence="1" key="1">
    <citation type="journal article" date="2023" name="BMC Genomics">
        <title>Chromosome-level genome assemblies of Cutaneotrichosporon spp. (Trichosporonales, Basidiomycota) reveal imbalanced evolution between nucleotide sequences and chromosome synteny.</title>
        <authorList>
            <person name="Kobayashi Y."/>
            <person name="Kayamori A."/>
            <person name="Aoki K."/>
            <person name="Shiwa Y."/>
            <person name="Matsutani M."/>
            <person name="Fujita N."/>
            <person name="Sugita T."/>
            <person name="Iwasaki W."/>
            <person name="Tanaka N."/>
            <person name="Takashima M."/>
        </authorList>
    </citation>
    <scope>NUCLEOTIDE SEQUENCE</scope>
    <source>
        <strain evidence="1">HIS016</strain>
    </source>
</reference>
<comment type="caution">
    <text evidence="1">The sequence shown here is derived from an EMBL/GenBank/DDBJ whole genome shotgun (WGS) entry which is preliminary data.</text>
</comment>
<dbReference type="AlphaFoldDB" id="A0AAD3TVH2"/>
<proteinExistence type="predicted"/>
<dbReference type="Proteomes" id="UP001222932">
    <property type="component" value="Unassembled WGS sequence"/>
</dbReference>
<evidence type="ECO:0000313" key="2">
    <source>
        <dbReference type="Proteomes" id="UP001222932"/>
    </source>
</evidence>